<dbReference type="OrthoDB" id="248923at2759"/>
<comment type="caution">
    <text evidence="11">The sequence shown here is derived from an EMBL/GenBank/DDBJ whole genome shotgun (WGS) entry which is preliminary data.</text>
</comment>
<keyword evidence="3" id="KW-0808">Transferase</keyword>
<feature type="compositionally biased region" description="Basic and acidic residues" evidence="9">
    <location>
        <begin position="566"/>
        <end position="580"/>
    </location>
</feature>
<feature type="compositionally biased region" description="Basic and acidic residues" evidence="9">
    <location>
        <begin position="500"/>
        <end position="531"/>
    </location>
</feature>
<feature type="domain" description="Protein kinase" evidence="10">
    <location>
        <begin position="1"/>
        <end position="225"/>
    </location>
</feature>
<evidence type="ECO:0000313" key="11">
    <source>
        <dbReference type="EMBL" id="CAD8124299.1"/>
    </source>
</evidence>
<dbReference type="CDD" id="cd08215">
    <property type="entry name" value="STKc_Nek"/>
    <property type="match status" value="1"/>
</dbReference>
<feature type="region of interest" description="Disordered" evidence="9">
    <location>
        <begin position="543"/>
        <end position="630"/>
    </location>
</feature>
<feature type="compositionally biased region" description="Polar residues" evidence="9">
    <location>
        <begin position="598"/>
        <end position="625"/>
    </location>
</feature>
<keyword evidence="12" id="KW-1185">Reference proteome</keyword>
<dbReference type="PANTHER" id="PTHR44899:SF3">
    <property type="entry name" value="SERINE_THREONINE-PROTEIN KINASE NEK1"/>
    <property type="match status" value="1"/>
</dbReference>
<dbReference type="InterPro" id="IPR051131">
    <property type="entry name" value="NEK_Ser/Thr_kinase_NIMA"/>
</dbReference>
<dbReference type="FunFam" id="1.10.510.10:FF:000172">
    <property type="entry name" value="serine/threonine-protein kinase Nek1 isoform X1"/>
    <property type="match status" value="1"/>
</dbReference>
<keyword evidence="2" id="KW-0723">Serine/threonine-protein kinase</keyword>
<evidence type="ECO:0000256" key="8">
    <source>
        <dbReference type="ARBA" id="ARBA00048679"/>
    </source>
</evidence>
<dbReference type="PROSITE" id="PS50011">
    <property type="entry name" value="PROTEIN_KINASE_DOM"/>
    <property type="match status" value="1"/>
</dbReference>
<name>A0A8S1RB80_9CILI</name>
<dbReference type="EMBL" id="CAJJDN010000150">
    <property type="protein sequence ID" value="CAD8124299.1"/>
    <property type="molecule type" value="Genomic_DNA"/>
</dbReference>
<dbReference type="GO" id="GO:0005524">
    <property type="term" value="F:ATP binding"/>
    <property type="evidence" value="ECO:0007669"/>
    <property type="project" value="UniProtKB-KW"/>
</dbReference>
<evidence type="ECO:0000259" key="10">
    <source>
        <dbReference type="PROSITE" id="PS50011"/>
    </source>
</evidence>
<keyword evidence="4" id="KW-0547">Nucleotide-binding</keyword>
<reference evidence="11" key="1">
    <citation type="submission" date="2021-01" db="EMBL/GenBank/DDBJ databases">
        <authorList>
            <consortium name="Genoscope - CEA"/>
            <person name="William W."/>
        </authorList>
    </citation>
    <scope>NUCLEOTIDE SEQUENCE</scope>
</reference>
<evidence type="ECO:0000256" key="6">
    <source>
        <dbReference type="ARBA" id="ARBA00022840"/>
    </source>
</evidence>
<dbReference type="PROSITE" id="PS00108">
    <property type="entry name" value="PROTEIN_KINASE_ST"/>
    <property type="match status" value="1"/>
</dbReference>
<dbReference type="GO" id="GO:0004674">
    <property type="term" value="F:protein serine/threonine kinase activity"/>
    <property type="evidence" value="ECO:0007669"/>
    <property type="project" value="UniProtKB-KW"/>
</dbReference>
<evidence type="ECO:0000256" key="1">
    <source>
        <dbReference type="ARBA" id="ARBA00012513"/>
    </source>
</evidence>
<dbReference type="Pfam" id="PF00069">
    <property type="entry name" value="Pkinase"/>
    <property type="match status" value="1"/>
</dbReference>
<dbReference type="InterPro" id="IPR008271">
    <property type="entry name" value="Ser/Thr_kinase_AS"/>
</dbReference>
<feature type="compositionally biased region" description="Basic and acidic residues" evidence="9">
    <location>
        <begin position="383"/>
        <end position="397"/>
    </location>
</feature>
<comment type="catalytic activity">
    <reaction evidence="7">
        <text>L-threonyl-[protein] + ATP = O-phospho-L-threonyl-[protein] + ADP + H(+)</text>
        <dbReference type="Rhea" id="RHEA:46608"/>
        <dbReference type="Rhea" id="RHEA-COMP:11060"/>
        <dbReference type="Rhea" id="RHEA-COMP:11605"/>
        <dbReference type="ChEBI" id="CHEBI:15378"/>
        <dbReference type="ChEBI" id="CHEBI:30013"/>
        <dbReference type="ChEBI" id="CHEBI:30616"/>
        <dbReference type="ChEBI" id="CHEBI:61977"/>
        <dbReference type="ChEBI" id="CHEBI:456216"/>
        <dbReference type="EC" id="2.7.11.1"/>
    </reaction>
</comment>
<protein>
    <recommendedName>
        <fullName evidence="1">non-specific serine/threonine protein kinase</fullName>
        <ecNumber evidence="1">2.7.11.1</ecNumber>
    </recommendedName>
</protein>
<dbReference type="InterPro" id="IPR000719">
    <property type="entry name" value="Prot_kinase_dom"/>
</dbReference>
<feature type="compositionally biased region" description="Low complexity" evidence="9">
    <location>
        <begin position="488"/>
        <end position="499"/>
    </location>
</feature>
<evidence type="ECO:0000256" key="2">
    <source>
        <dbReference type="ARBA" id="ARBA00022527"/>
    </source>
</evidence>
<evidence type="ECO:0000256" key="7">
    <source>
        <dbReference type="ARBA" id="ARBA00047899"/>
    </source>
</evidence>
<feature type="compositionally biased region" description="Low complexity" evidence="9">
    <location>
        <begin position="453"/>
        <end position="471"/>
    </location>
</feature>
<evidence type="ECO:0000256" key="3">
    <source>
        <dbReference type="ARBA" id="ARBA00022679"/>
    </source>
</evidence>
<keyword evidence="6" id="KW-0067">ATP-binding</keyword>
<dbReference type="AlphaFoldDB" id="A0A8S1RB80"/>
<organism evidence="11 12">
    <name type="scientific">Paramecium sonneborni</name>
    <dbReference type="NCBI Taxonomy" id="65129"/>
    <lineage>
        <taxon>Eukaryota</taxon>
        <taxon>Sar</taxon>
        <taxon>Alveolata</taxon>
        <taxon>Ciliophora</taxon>
        <taxon>Intramacronucleata</taxon>
        <taxon>Oligohymenophorea</taxon>
        <taxon>Peniculida</taxon>
        <taxon>Parameciidae</taxon>
        <taxon>Paramecium</taxon>
    </lineage>
</organism>
<proteinExistence type="predicted"/>
<dbReference type="EC" id="2.7.11.1" evidence="1"/>
<feature type="region of interest" description="Disordered" evidence="9">
    <location>
        <begin position="296"/>
        <end position="531"/>
    </location>
</feature>
<evidence type="ECO:0000256" key="4">
    <source>
        <dbReference type="ARBA" id="ARBA00022741"/>
    </source>
</evidence>
<evidence type="ECO:0000256" key="9">
    <source>
        <dbReference type="SAM" id="MobiDB-lite"/>
    </source>
</evidence>
<feature type="compositionally biased region" description="Polar residues" evidence="9">
    <location>
        <begin position="373"/>
        <end position="382"/>
    </location>
</feature>
<sequence>MDLAAMTPQEKDETLREAKIIEFLSHPNIVKFREVYKTKKGRLCIVMEYADGGDLSQKIKEAKGKCLSENQILDWFTQICLAIKHVHDRKIIHRDLKGQNIFLTKEGQVKLGDFGIARILKKTVEKAKTMVGTPYYISPEIIEGKPYTFMTDIWSLGVILYELCALQPPFNAESLHFLALNIVKGQYKPIPAHYSKELKQLVQCLLQVDQRRRPTIQEILKMPVITNRIKSFLTETIQRAEFSHTIFHNKVFEVKGNLNQVNLIINEQPCPPQLLEQNAKNLQEFPDIVKKPSLQEFDPIRPPQLSKQQQPPSSRYNDPKDQPKINQQEKQQDIPKQSEIPKKIDPITKNSPLIQKKEPSKETPPQKEIKKQSPLQQKNPSRPKSDQEKQQKSEPCRFDAQVQKKHSNSEQALIPEQKKQQFISPKHQQKIDQPRPPTAPKDKPQPQLIQQRPQSSKPQVQDQKVVVAQKVNIEKKRPISVDKAPIVQPQQQKQQQLEYQRQEERIRLLKQRQQEQQEKERREREKEKERELKIQQEQLLEKQRQQQQIEKQQQLERQRQQQQLEKQTEQERQRQEEKQRQNQSQQNQHIEINKNEQQKQQLERQPSQRSSQMDNKQNESKQQMKSKADQLQKIEKNGKDFDLMLKELEGLLNNVNNAIDKFPNQGGKENYFDYNTIQTMLIEDREDDEDEPTDNIDKKSKQIIKQISKEEEECFQMLNEKSSTLKIKLENALGVEKMNRAKNILKQTLEQMDLDRLEKQYGPNYDKLLPFLTLEERKKYAPLLFTYIITG</sequence>
<gene>
    <name evidence="11" type="ORF">PSON_ATCC_30995.1.T1500082</name>
</gene>
<evidence type="ECO:0000313" key="12">
    <source>
        <dbReference type="Proteomes" id="UP000692954"/>
    </source>
</evidence>
<evidence type="ECO:0000256" key="5">
    <source>
        <dbReference type="ARBA" id="ARBA00022777"/>
    </source>
</evidence>
<keyword evidence="5" id="KW-0418">Kinase</keyword>
<dbReference type="PANTHER" id="PTHR44899">
    <property type="entry name" value="CAMK FAMILY PROTEIN KINASE"/>
    <property type="match status" value="1"/>
</dbReference>
<feature type="compositionally biased region" description="Low complexity" evidence="9">
    <location>
        <begin position="303"/>
        <end position="314"/>
    </location>
</feature>
<dbReference type="SMART" id="SM00220">
    <property type="entry name" value="S_TKc"/>
    <property type="match status" value="1"/>
</dbReference>
<accession>A0A8S1RB80</accession>
<dbReference type="Proteomes" id="UP000692954">
    <property type="component" value="Unassembled WGS sequence"/>
</dbReference>
<feature type="compositionally biased region" description="Basic and acidic residues" evidence="9">
    <location>
        <begin position="355"/>
        <end position="371"/>
    </location>
</feature>
<comment type="catalytic activity">
    <reaction evidence="8">
        <text>L-seryl-[protein] + ATP = O-phospho-L-seryl-[protein] + ADP + H(+)</text>
        <dbReference type="Rhea" id="RHEA:17989"/>
        <dbReference type="Rhea" id="RHEA-COMP:9863"/>
        <dbReference type="Rhea" id="RHEA-COMP:11604"/>
        <dbReference type="ChEBI" id="CHEBI:15378"/>
        <dbReference type="ChEBI" id="CHEBI:29999"/>
        <dbReference type="ChEBI" id="CHEBI:30616"/>
        <dbReference type="ChEBI" id="CHEBI:83421"/>
        <dbReference type="ChEBI" id="CHEBI:456216"/>
        <dbReference type="EC" id="2.7.11.1"/>
    </reaction>
</comment>